<dbReference type="PROSITE" id="PS51257">
    <property type="entry name" value="PROKAR_LIPOPROTEIN"/>
    <property type="match status" value="1"/>
</dbReference>
<keyword evidence="3" id="KW-1185">Reference proteome</keyword>
<organism evidence="2 3">
    <name type="scientific">Hansschlegelia quercus</name>
    <dbReference type="NCBI Taxonomy" id="2528245"/>
    <lineage>
        <taxon>Bacteria</taxon>
        <taxon>Pseudomonadati</taxon>
        <taxon>Pseudomonadota</taxon>
        <taxon>Alphaproteobacteria</taxon>
        <taxon>Hyphomicrobiales</taxon>
        <taxon>Methylopilaceae</taxon>
        <taxon>Hansschlegelia</taxon>
    </lineage>
</organism>
<dbReference type="EMBL" id="SIUB01000008">
    <property type="protein sequence ID" value="TBN48306.1"/>
    <property type="molecule type" value="Genomic_DNA"/>
</dbReference>
<accession>A0A4Q9GHY7</accession>
<dbReference type="RefSeq" id="WP_131004311.1">
    <property type="nucleotide sequence ID" value="NZ_JBHSZR010000011.1"/>
</dbReference>
<evidence type="ECO:0000313" key="2">
    <source>
        <dbReference type="EMBL" id="TBN48306.1"/>
    </source>
</evidence>
<proteinExistence type="predicted"/>
<name>A0A4Q9GHY7_9HYPH</name>
<evidence type="ECO:0000313" key="3">
    <source>
        <dbReference type="Proteomes" id="UP000291613"/>
    </source>
</evidence>
<protein>
    <recommendedName>
        <fullName evidence="4">Lipoprotein</fullName>
    </recommendedName>
</protein>
<sequence length="82" mass="9312">MKPLLALMALLTLSACAADPARLAEMDREKCRSYGMKPGTETFANCRMTLDVERRRENRRALDDAYFASRIGPYGPYGPYLY</sequence>
<feature type="signal peptide" evidence="1">
    <location>
        <begin position="1"/>
        <end position="17"/>
    </location>
</feature>
<reference evidence="2 3" key="1">
    <citation type="submission" date="2019-02" db="EMBL/GenBank/DDBJ databases">
        <title>Hansschlegelia quercus sp. nov., a novel methylotrophic bacterium from buds of oak (Quercus robur L.).</title>
        <authorList>
            <person name="Agafonova N.V."/>
            <person name="Kaparullina E.N."/>
            <person name="Grouzdev D.S."/>
            <person name="Doronina N.V."/>
        </authorList>
    </citation>
    <scope>NUCLEOTIDE SEQUENCE [LARGE SCALE GENOMIC DNA]</scope>
    <source>
        <strain evidence="2 3">Dub</strain>
    </source>
</reference>
<evidence type="ECO:0008006" key="4">
    <source>
        <dbReference type="Google" id="ProtNLM"/>
    </source>
</evidence>
<dbReference type="Proteomes" id="UP000291613">
    <property type="component" value="Unassembled WGS sequence"/>
</dbReference>
<gene>
    <name evidence="2" type="ORF">EYR15_14640</name>
</gene>
<feature type="chain" id="PRO_5020954165" description="Lipoprotein" evidence="1">
    <location>
        <begin position="18"/>
        <end position="82"/>
    </location>
</feature>
<comment type="caution">
    <text evidence="2">The sequence shown here is derived from an EMBL/GenBank/DDBJ whole genome shotgun (WGS) entry which is preliminary data.</text>
</comment>
<dbReference type="AlphaFoldDB" id="A0A4Q9GHY7"/>
<keyword evidence="1" id="KW-0732">Signal</keyword>
<evidence type="ECO:0000256" key="1">
    <source>
        <dbReference type="SAM" id="SignalP"/>
    </source>
</evidence>
<dbReference type="OrthoDB" id="8163917at2"/>